<feature type="binding site" description="distal binding residue" evidence="8">
    <location>
        <position position="74"/>
    </location>
    <ligand>
        <name>heme</name>
        <dbReference type="ChEBI" id="CHEBI:30413"/>
    </ligand>
    <ligandPart>
        <name>Fe</name>
        <dbReference type="ChEBI" id="CHEBI:18248"/>
    </ligandPart>
</feature>
<dbReference type="InterPro" id="IPR009050">
    <property type="entry name" value="Globin-like_sf"/>
</dbReference>
<keyword evidence="2 6" id="KW-0813">Transport</keyword>
<dbReference type="GO" id="GO:0020037">
    <property type="term" value="F:heme binding"/>
    <property type="evidence" value="ECO:0007669"/>
    <property type="project" value="InterPro"/>
</dbReference>
<proteinExistence type="inferred from homology"/>
<evidence type="ECO:0000313" key="10">
    <source>
        <dbReference type="Proteomes" id="UP000317977"/>
    </source>
</evidence>
<dbReference type="InterPro" id="IPR012292">
    <property type="entry name" value="Globin/Proto"/>
</dbReference>
<keyword evidence="10" id="KW-1185">Reference proteome</keyword>
<comment type="cofactor">
    <cofactor evidence="7">
        <name>heme</name>
        <dbReference type="ChEBI" id="CHEBI:30413"/>
    </cofactor>
    <text evidence="7">Binds 1 heme group per subunit.</text>
</comment>
<evidence type="ECO:0000256" key="8">
    <source>
        <dbReference type="PIRSR" id="PIRSR601486-1"/>
    </source>
</evidence>
<dbReference type="Pfam" id="PF01152">
    <property type="entry name" value="Bac_globin"/>
    <property type="match status" value="1"/>
</dbReference>
<dbReference type="CDD" id="cd00454">
    <property type="entry name" value="TrHb1_N"/>
    <property type="match status" value="1"/>
</dbReference>
<reference evidence="9 10" key="1">
    <citation type="submission" date="2019-02" db="EMBL/GenBank/DDBJ databases">
        <title>Deep-cultivation of Planctomycetes and their phenomic and genomic characterization uncovers novel biology.</title>
        <authorList>
            <person name="Wiegand S."/>
            <person name="Jogler M."/>
            <person name="Boedeker C."/>
            <person name="Pinto D."/>
            <person name="Vollmers J."/>
            <person name="Rivas-Marin E."/>
            <person name="Kohn T."/>
            <person name="Peeters S.H."/>
            <person name="Heuer A."/>
            <person name="Rast P."/>
            <person name="Oberbeckmann S."/>
            <person name="Bunk B."/>
            <person name="Jeske O."/>
            <person name="Meyerdierks A."/>
            <person name="Storesund J.E."/>
            <person name="Kallscheuer N."/>
            <person name="Luecker S."/>
            <person name="Lage O.M."/>
            <person name="Pohl T."/>
            <person name="Merkel B.J."/>
            <person name="Hornburger P."/>
            <person name="Mueller R.-W."/>
            <person name="Bruemmer F."/>
            <person name="Labrenz M."/>
            <person name="Spormann A.M."/>
            <person name="Op Den Camp H."/>
            <person name="Overmann J."/>
            <person name="Amann R."/>
            <person name="Jetten M.S.M."/>
            <person name="Mascher T."/>
            <person name="Medema M.H."/>
            <person name="Devos D.P."/>
            <person name="Kaster A.-K."/>
            <person name="Ovreas L."/>
            <person name="Rohde M."/>
            <person name="Galperin M.Y."/>
            <person name="Jogler C."/>
        </authorList>
    </citation>
    <scope>NUCLEOTIDE SEQUENCE [LARGE SCALE GENOMIC DNA]</scope>
    <source>
        <strain evidence="9 10">Poly59</strain>
    </source>
</reference>
<protein>
    <recommendedName>
        <fullName evidence="6">Group 1 truncated hemoglobin</fullName>
    </recommendedName>
</protein>
<accession>A0A5C6F3S1</accession>
<evidence type="ECO:0000256" key="5">
    <source>
        <dbReference type="ARBA" id="ARBA00023004"/>
    </source>
</evidence>
<keyword evidence="6" id="KW-0561">Oxygen transport</keyword>
<evidence type="ECO:0000256" key="1">
    <source>
        <dbReference type="ARBA" id="ARBA00009660"/>
    </source>
</evidence>
<keyword evidence="5 6" id="KW-0408">Iron</keyword>
<keyword evidence="4 6" id="KW-0479">Metal-binding</keyword>
<dbReference type="EMBL" id="SJPX01000002">
    <property type="protein sequence ID" value="TWU55160.1"/>
    <property type="molecule type" value="Genomic_DNA"/>
</dbReference>
<gene>
    <name evidence="9" type="ORF">Poly59_14560</name>
</gene>
<evidence type="ECO:0000256" key="4">
    <source>
        <dbReference type="ARBA" id="ARBA00022723"/>
    </source>
</evidence>
<dbReference type="GO" id="GO:0005344">
    <property type="term" value="F:oxygen carrier activity"/>
    <property type="evidence" value="ECO:0007669"/>
    <property type="project" value="UniProtKB-UniRule"/>
</dbReference>
<evidence type="ECO:0000256" key="6">
    <source>
        <dbReference type="PIRNR" id="PIRNR002030"/>
    </source>
</evidence>
<dbReference type="Gene3D" id="1.10.490.10">
    <property type="entry name" value="Globins"/>
    <property type="match status" value="1"/>
</dbReference>
<dbReference type="SUPFAM" id="SSF46458">
    <property type="entry name" value="Globin-like"/>
    <property type="match status" value="1"/>
</dbReference>
<dbReference type="AlphaFoldDB" id="A0A5C6F3S1"/>
<comment type="caution">
    <text evidence="9">The sequence shown here is derived from an EMBL/GenBank/DDBJ whole genome shotgun (WGS) entry which is preliminary data.</text>
</comment>
<feature type="binding site" description="proximal binding residue" evidence="7">
    <location>
        <position position="74"/>
    </location>
    <ligand>
        <name>heme</name>
        <dbReference type="ChEBI" id="CHEBI:30413"/>
    </ligand>
    <ligandPart>
        <name>Fe</name>
        <dbReference type="ChEBI" id="CHEBI:18248"/>
    </ligandPart>
</feature>
<evidence type="ECO:0000256" key="2">
    <source>
        <dbReference type="ARBA" id="ARBA00022448"/>
    </source>
</evidence>
<evidence type="ECO:0000256" key="7">
    <source>
        <dbReference type="PIRSR" id="PIRSR002030-1"/>
    </source>
</evidence>
<dbReference type="Proteomes" id="UP000317977">
    <property type="component" value="Unassembled WGS sequence"/>
</dbReference>
<dbReference type="PIRSF" id="PIRSF002030">
    <property type="entry name" value="Globin_Protozoa/Cyanobacteria"/>
    <property type="match status" value="1"/>
</dbReference>
<evidence type="ECO:0000313" key="9">
    <source>
        <dbReference type="EMBL" id="TWU55160.1"/>
    </source>
</evidence>
<sequence>MSETSEILFQRMGGATGVAEIVETMYSHVLADQELAPFFEGVSMERLRSMQYHFLASALDGPANYTGAELNAIHHGRGITAVHFAKFCGHFATAMESHGVSKRDVDDALGRLATFRDKVTGDANVDG</sequence>
<keyword evidence="3 6" id="KW-0349">Heme</keyword>
<dbReference type="GO" id="GO:0046872">
    <property type="term" value="F:metal ion binding"/>
    <property type="evidence" value="ECO:0007669"/>
    <property type="project" value="UniProtKB-UniRule"/>
</dbReference>
<comment type="similarity">
    <text evidence="1 6">Belongs to the truncated hemoglobin family. Group I subfamily.</text>
</comment>
<organism evidence="9 10">
    <name type="scientific">Rubripirellula reticaptiva</name>
    <dbReference type="NCBI Taxonomy" id="2528013"/>
    <lineage>
        <taxon>Bacteria</taxon>
        <taxon>Pseudomonadati</taxon>
        <taxon>Planctomycetota</taxon>
        <taxon>Planctomycetia</taxon>
        <taxon>Pirellulales</taxon>
        <taxon>Pirellulaceae</taxon>
        <taxon>Rubripirellula</taxon>
    </lineage>
</organism>
<dbReference type="OrthoDB" id="9795814at2"/>
<name>A0A5C6F3S1_9BACT</name>
<dbReference type="GO" id="GO:0019825">
    <property type="term" value="F:oxygen binding"/>
    <property type="evidence" value="ECO:0007669"/>
    <property type="project" value="InterPro"/>
</dbReference>
<evidence type="ECO:0000256" key="3">
    <source>
        <dbReference type="ARBA" id="ARBA00022617"/>
    </source>
</evidence>
<dbReference type="InterPro" id="IPR001486">
    <property type="entry name" value="Hemoglobin_trunc"/>
</dbReference>
<dbReference type="InterPro" id="IPR016339">
    <property type="entry name" value="Hemoglobin_trunc_I"/>
</dbReference>
<dbReference type="RefSeq" id="WP_146533406.1">
    <property type="nucleotide sequence ID" value="NZ_SJPX01000002.1"/>
</dbReference>